<dbReference type="InterPro" id="IPR015915">
    <property type="entry name" value="Kelch-typ_b-propeller"/>
</dbReference>
<dbReference type="AlphaFoldDB" id="A0A819AQX1"/>
<evidence type="ECO:0000313" key="3">
    <source>
        <dbReference type="EMBL" id="CAF3791558.1"/>
    </source>
</evidence>
<dbReference type="SUPFAM" id="SSF117281">
    <property type="entry name" value="Kelch motif"/>
    <property type="match status" value="1"/>
</dbReference>
<protein>
    <submittedName>
        <fullName evidence="3">Uncharacterized protein</fullName>
    </submittedName>
</protein>
<name>A0A819AQX1_9BILA</name>
<organism evidence="3 4">
    <name type="scientific">Adineta steineri</name>
    <dbReference type="NCBI Taxonomy" id="433720"/>
    <lineage>
        <taxon>Eukaryota</taxon>
        <taxon>Metazoa</taxon>
        <taxon>Spiralia</taxon>
        <taxon>Gnathifera</taxon>
        <taxon>Rotifera</taxon>
        <taxon>Eurotatoria</taxon>
        <taxon>Bdelloidea</taxon>
        <taxon>Adinetida</taxon>
        <taxon>Adinetidae</taxon>
        <taxon>Adineta</taxon>
    </lineage>
</organism>
<dbReference type="Pfam" id="PF01344">
    <property type="entry name" value="Kelch_1"/>
    <property type="match status" value="1"/>
</dbReference>
<keyword evidence="1" id="KW-0880">Kelch repeat</keyword>
<feature type="region of interest" description="Disordered" evidence="2">
    <location>
        <begin position="24"/>
        <end position="43"/>
    </location>
</feature>
<dbReference type="EMBL" id="CAJOBB010001000">
    <property type="protein sequence ID" value="CAF3791558.1"/>
    <property type="molecule type" value="Genomic_DNA"/>
</dbReference>
<sequence length="43" mass="4335">MNVARGYHTASTLPNGLVLVTGGEGKNGTALNSAELYNPSTGT</sequence>
<dbReference type="Gene3D" id="2.130.10.80">
    <property type="entry name" value="Galactose oxidase/kelch, beta-propeller"/>
    <property type="match status" value="1"/>
</dbReference>
<dbReference type="InterPro" id="IPR037293">
    <property type="entry name" value="Gal_Oxidase_central_sf"/>
</dbReference>
<dbReference type="InterPro" id="IPR006652">
    <property type="entry name" value="Kelch_1"/>
</dbReference>
<evidence type="ECO:0000256" key="1">
    <source>
        <dbReference type="ARBA" id="ARBA00022441"/>
    </source>
</evidence>
<evidence type="ECO:0000256" key="2">
    <source>
        <dbReference type="SAM" id="MobiDB-lite"/>
    </source>
</evidence>
<comment type="caution">
    <text evidence="3">The sequence shown here is derived from an EMBL/GenBank/DDBJ whole genome shotgun (WGS) entry which is preliminary data.</text>
</comment>
<evidence type="ECO:0000313" key="4">
    <source>
        <dbReference type="Proteomes" id="UP000663868"/>
    </source>
</evidence>
<gene>
    <name evidence="3" type="ORF">KXQ929_LOCUS16488</name>
</gene>
<proteinExistence type="predicted"/>
<reference evidence="3" key="1">
    <citation type="submission" date="2021-02" db="EMBL/GenBank/DDBJ databases">
        <authorList>
            <person name="Nowell W R."/>
        </authorList>
    </citation>
    <scope>NUCLEOTIDE SEQUENCE</scope>
</reference>
<feature type="non-terminal residue" evidence="3">
    <location>
        <position position="43"/>
    </location>
</feature>
<dbReference type="Proteomes" id="UP000663868">
    <property type="component" value="Unassembled WGS sequence"/>
</dbReference>
<accession>A0A819AQX1</accession>